<dbReference type="SMART" id="SM00530">
    <property type="entry name" value="HTH_XRE"/>
    <property type="match status" value="1"/>
</dbReference>
<dbReference type="AlphaFoldDB" id="A0A0F9PH83"/>
<protein>
    <recommendedName>
        <fullName evidence="1">HTH cro/C1-type domain-containing protein</fullName>
    </recommendedName>
</protein>
<dbReference type="CDD" id="cd00093">
    <property type="entry name" value="HTH_XRE"/>
    <property type="match status" value="1"/>
</dbReference>
<dbReference type="GO" id="GO:0003677">
    <property type="term" value="F:DNA binding"/>
    <property type="evidence" value="ECO:0007669"/>
    <property type="project" value="InterPro"/>
</dbReference>
<proteinExistence type="predicted"/>
<dbReference type="InterPro" id="IPR001387">
    <property type="entry name" value="Cro/C1-type_HTH"/>
</dbReference>
<dbReference type="Pfam" id="PF13560">
    <property type="entry name" value="HTH_31"/>
    <property type="match status" value="1"/>
</dbReference>
<accession>A0A0F9PH83</accession>
<feature type="domain" description="HTH cro/C1-type" evidence="1">
    <location>
        <begin position="7"/>
        <end position="59"/>
    </location>
</feature>
<dbReference type="SUPFAM" id="SSF47413">
    <property type="entry name" value="lambda repressor-like DNA-binding domains"/>
    <property type="match status" value="1"/>
</dbReference>
<sequence length="93" mass="10667">MNIGRRLALVRQSRGLTIKELAKKIGNNSYDKFETGRIVPKFDVLLTICVVLEINIWDLVAEELLIKYIEKPGKYKIEFKSLGTLSKALPIKY</sequence>
<dbReference type="EMBL" id="LAZR01002934">
    <property type="protein sequence ID" value="KKN23837.1"/>
    <property type="molecule type" value="Genomic_DNA"/>
</dbReference>
<organism evidence="2">
    <name type="scientific">marine sediment metagenome</name>
    <dbReference type="NCBI Taxonomy" id="412755"/>
    <lineage>
        <taxon>unclassified sequences</taxon>
        <taxon>metagenomes</taxon>
        <taxon>ecological metagenomes</taxon>
    </lineage>
</organism>
<comment type="caution">
    <text evidence="2">The sequence shown here is derived from an EMBL/GenBank/DDBJ whole genome shotgun (WGS) entry which is preliminary data.</text>
</comment>
<name>A0A0F9PH83_9ZZZZ</name>
<dbReference type="Gene3D" id="1.10.260.40">
    <property type="entry name" value="lambda repressor-like DNA-binding domains"/>
    <property type="match status" value="1"/>
</dbReference>
<gene>
    <name evidence="2" type="ORF">LCGC14_0900930</name>
</gene>
<evidence type="ECO:0000259" key="1">
    <source>
        <dbReference type="PROSITE" id="PS50943"/>
    </source>
</evidence>
<evidence type="ECO:0000313" key="2">
    <source>
        <dbReference type="EMBL" id="KKN23837.1"/>
    </source>
</evidence>
<dbReference type="InterPro" id="IPR010982">
    <property type="entry name" value="Lambda_DNA-bd_dom_sf"/>
</dbReference>
<reference evidence="2" key="1">
    <citation type="journal article" date="2015" name="Nature">
        <title>Complex archaea that bridge the gap between prokaryotes and eukaryotes.</title>
        <authorList>
            <person name="Spang A."/>
            <person name="Saw J.H."/>
            <person name="Jorgensen S.L."/>
            <person name="Zaremba-Niedzwiedzka K."/>
            <person name="Martijn J."/>
            <person name="Lind A.E."/>
            <person name="van Eijk R."/>
            <person name="Schleper C."/>
            <person name="Guy L."/>
            <person name="Ettema T.J."/>
        </authorList>
    </citation>
    <scope>NUCLEOTIDE SEQUENCE</scope>
</reference>
<dbReference type="PROSITE" id="PS50943">
    <property type="entry name" value="HTH_CROC1"/>
    <property type="match status" value="1"/>
</dbReference>